<name>A0ABP6G5R7_9ACTN</name>
<keyword evidence="2" id="KW-0503">Monooxygenase</keyword>
<dbReference type="SUPFAM" id="SSF48264">
    <property type="entry name" value="Cytochrome P450"/>
    <property type="match status" value="1"/>
</dbReference>
<proteinExistence type="inferred from homology"/>
<dbReference type="InterPro" id="IPR001128">
    <property type="entry name" value="Cyt_P450"/>
</dbReference>
<sequence>MSEPTGATTEPRTDGQGCPLLSSASIAATFLAHGSPQLYPVLKDMRDSAPVFFSEDLGLWIITRYADVSTALKDARRFPASTRSVIMAGYPPDVRDVLRRTATFTAANMGFDGPPDHDRLRRPVAQYFSARGAQRLEPRIRRTVRRVVAGLPELPPTDLARDFARPVADHVVVELAGLPAEDHDLIVRHHRAVNAFFFGRPPAELQLAYAHDVLEWEEYLAGIVARRRARPQDDLISLLTRRTAEGHARYSDAELISLLSFDVVTAGFRPTSFALVALLHALLAEPGRWDGLRQDFASFDAVFQEILRHSGPALGVFRTAAEDTELGGVRIPAGASLWLMTASANRDERRFAEPDVHDPGRAHLTSSLHFSQGLHRCLGANLARTVAREALAALMRHRPGLRLVPGQKWEYEPSINVVAPTRLLATW</sequence>
<organism evidence="3 4">
    <name type="scientific">Streptomyces luteosporeus</name>
    <dbReference type="NCBI Taxonomy" id="173856"/>
    <lineage>
        <taxon>Bacteria</taxon>
        <taxon>Bacillati</taxon>
        <taxon>Actinomycetota</taxon>
        <taxon>Actinomycetes</taxon>
        <taxon>Kitasatosporales</taxon>
        <taxon>Streptomycetaceae</taxon>
        <taxon>Streptomyces</taxon>
    </lineage>
</organism>
<dbReference type="Gene3D" id="1.10.630.10">
    <property type="entry name" value="Cytochrome P450"/>
    <property type="match status" value="1"/>
</dbReference>
<evidence type="ECO:0000313" key="3">
    <source>
        <dbReference type="EMBL" id="GAA2717058.1"/>
    </source>
</evidence>
<dbReference type="RefSeq" id="WP_344435637.1">
    <property type="nucleotide sequence ID" value="NZ_BAAASL010000009.1"/>
</dbReference>
<keyword evidence="2" id="KW-0560">Oxidoreductase</keyword>
<reference evidence="4" key="1">
    <citation type="journal article" date="2019" name="Int. J. Syst. Evol. Microbiol.">
        <title>The Global Catalogue of Microorganisms (GCM) 10K type strain sequencing project: providing services to taxonomists for standard genome sequencing and annotation.</title>
        <authorList>
            <consortium name="The Broad Institute Genomics Platform"/>
            <consortium name="The Broad Institute Genome Sequencing Center for Infectious Disease"/>
            <person name="Wu L."/>
            <person name="Ma J."/>
        </authorList>
    </citation>
    <scope>NUCLEOTIDE SEQUENCE [LARGE SCALE GENOMIC DNA]</scope>
    <source>
        <strain evidence="4">JCM 4542</strain>
    </source>
</reference>
<comment type="similarity">
    <text evidence="1 2">Belongs to the cytochrome P450 family.</text>
</comment>
<dbReference type="PANTHER" id="PTHR46696">
    <property type="entry name" value="P450, PUTATIVE (EUROFUNG)-RELATED"/>
    <property type="match status" value="1"/>
</dbReference>
<keyword evidence="2" id="KW-0349">Heme</keyword>
<dbReference type="InterPro" id="IPR002397">
    <property type="entry name" value="Cyt_P450_B"/>
</dbReference>
<keyword evidence="2" id="KW-0408">Iron</keyword>
<dbReference type="PROSITE" id="PS00086">
    <property type="entry name" value="CYTOCHROME_P450"/>
    <property type="match status" value="1"/>
</dbReference>
<keyword evidence="2" id="KW-0479">Metal-binding</keyword>
<dbReference type="EMBL" id="BAAASL010000009">
    <property type="protein sequence ID" value="GAA2717058.1"/>
    <property type="molecule type" value="Genomic_DNA"/>
</dbReference>
<dbReference type="Proteomes" id="UP001500886">
    <property type="component" value="Unassembled WGS sequence"/>
</dbReference>
<dbReference type="InterPro" id="IPR036396">
    <property type="entry name" value="Cyt_P450_sf"/>
</dbReference>
<dbReference type="PANTHER" id="PTHR46696:SF1">
    <property type="entry name" value="CYTOCHROME P450 YJIB-RELATED"/>
    <property type="match status" value="1"/>
</dbReference>
<evidence type="ECO:0000256" key="2">
    <source>
        <dbReference type="RuleBase" id="RU000461"/>
    </source>
</evidence>
<protein>
    <submittedName>
        <fullName evidence="3">Cytochrome P450</fullName>
    </submittedName>
</protein>
<evidence type="ECO:0000313" key="4">
    <source>
        <dbReference type="Proteomes" id="UP001500886"/>
    </source>
</evidence>
<evidence type="ECO:0000256" key="1">
    <source>
        <dbReference type="ARBA" id="ARBA00010617"/>
    </source>
</evidence>
<dbReference type="PRINTS" id="PR00359">
    <property type="entry name" value="BP450"/>
</dbReference>
<keyword evidence="4" id="KW-1185">Reference proteome</keyword>
<gene>
    <name evidence="3" type="ORF">GCM10010315_29440</name>
</gene>
<comment type="caution">
    <text evidence="3">The sequence shown here is derived from an EMBL/GenBank/DDBJ whole genome shotgun (WGS) entry which is preliminary data.</text>
</comment>
<dbReference type="Pfam" id="PF00067">
    <property type="entry name" value="p450"/>
    <property type="match status" value="1"/>
</dbReference>
<accession>A0ABP6G5R7</accession>
<dbReference type="InterPro" id="IPR017972">
    <property type="entry name" value="Cyt_P450_CS"/>
</dbReference>